<evidence type="ECO:0000256" key="6">
    <source>
        <dbReference type="SAM" id="Phobius"/>
    </source>
</evidence>
<dbReference type="Pfam" id="PF13520">
    <property type="entry name" value="AA_permease_2"/>
    <property type="match status" value="1"/>
</dbReference>
<dbReference type="Gene3D" id="1.20.1740.10">
    <property type="entry name" value="Amino acid/polyamine transporter I"/>
    <property type="match status" value="1"/>
</dbReference>
<evidence type="ECO:0000256" key="3">
    <source>
        <dbReference type="ARBA" id="ARBA00022692"/>
    </source>
</evidence>
<protein>
    <recommendedName>
        <fullName evidence="9">Choline transport protein</fullName>
    </recommendedName>
</protein>
<feature type="transmembrane region" description="Helical" evidence="6">
    <location>
        <begin position="180"/>
        <end position="201"/>
    </location>
</feature>
<keyword evidence="3 6" id="KW-0812">Transmembrane</keyword>
<feature type="transmembrane region" description="Helical" evidence="6">
    <location>
        <begin position="20"/>
        <end position="45"/>
    </location>
</feature>
<keyword evidence="2" id="KW-0813">Transport</keyword>
<feature type="transmembrane region" description="Helical" evidence="6">
    <location>
        <begin position="152"/>
        <end position="174"/>
    </location>
</feature>
<gene>
    <name evidence="7" type="ORF">SCUCBS95973_003022</name>
</gene>
<comment type="caution">
    <text evidence="7">The sequence shown here is derived from an EMBL/GenBank/DDBJ whole genome shotgun (WGS) entry which is preliminary data.</text>
</comment>
<accession>A0ABP0BBS4</accession>
<evidence type="ECO:0000313" key="7">
    <source>
        <dbReference type="EMBL" id="CAK7217057.1"/>
    </source>
</evidence>
<name>A0ABP0BBS4_9PEZI</name>
<dbReference type="InterPro" id="IPR002293">
    <property type="entry name" value="AA/rel_permease1"/>
</dbReference>
<evidence type="ECO:0000256" key="5">
    <source>
        <dbReference type="ARBA" id="ARBA00023136"/>
    </source>
</evidence>
<dbReference type="Proteomes" id="UP001642405">
    <property type="component" value="Unassembled WGS sequence"/>
</dbReference>
<proteinExistence type="predicted"/>
<dbReference type="PANTHER" id="PTHR45649">
    <property type="entry name" value="AMINO-ACID PERMEASE BAT1"/>
    <property type="match status" value="1"/>
</dbReference>
<evidence type="ECO:0000256" key="4">
    <source>
        <dbReference type="ARBA" id="ARBA00022989"/>
    </source>
</evidence>
<dbReference type="PANTHER" id="PTHR45649:SF19">
    <property type="entry name" value="TRANSPORTER, PUTATIVE (EUROFUNG)-RELATED"/>
    <property type="match status" value="1"/>
</dbReference>
<keyword evidence="8" id="KW-1185">Reference proteome</keyword>
<dbReference type="EMBL" id="CAWUHB010000012">
    <property type="protein sequence ID" value="CAK7217057.1"/>
    <property type="molecule type" value="Genomic_DNA"/>
</dbReference>
<evidence type="ECO:0000256" key="1">
    <source>
        <dbReference type="ARBA" id="ARBA00004141"/>
    </source>
</evidence>
<reference evidence="7 8" key="1">
    <citation type="submission" date="2024-01" db="EMBL/GenBank/DDBJ databases">
        <authorList>
            <person name="Allen C."/>
            <person name="Tagirdzhanova G."/>
        </authorList>
    </citation>
    <scope>NUCLEOTIDE SEQUENCE [LARGE SCALE GENOMIC DNA]</scope>
</reference>
<feature type="transmembrane region" description="Helical" evidence="6">
    <location>
        <begin position="255"/>
        <end position="277"/>
    </location>
</feature>
<feature type="transmembrane region" description="Helical" evidence="6">
    <location>
        <begin position="52"/>
        <end position="78"/>
    </location>
</feature>
<keyword evidence="4 6" id="KW-1133">Transmembrane helix</keyword>
<feature type="transmembrane region" description="Helical" evidence="6">
    <location>
        <begin position="221"/>
        <end position="243"/>
    </location>
</feature>
<evidence type="ECO:0008006" key="9">
    <source>
        <dbReference type="Google" id="ProtNLM"/>
    </source>
</evidence>
<comment type="subcellular location">
    <subcellularLocation>
        <location evidence="1">Membrane</location>
        <topology evidence="1">Multi-pass membrane protein</topology>
    </subcellularLocation>
</comment>
<feature type="transmembrane region" description="Helical" evidence="6">
    <location>
        <begin position="98"/>
        <end position="131"/>
    </location>
</feature>
<evidence type="ECO:0000313" key="8">
    <source>
        <dbReference type="Proteomes" id="UP001642405"/>
    </source>
</evidence>
<evidence type="ECO:0000256" key="2">
    <source>
        <dbReference type="ARBA" id="ARBA00022448"/>
    </source>
</evidence>
<keyword evidence="5 6" id="KW-0472">Membrane</keyword>
<sequence>MEEGGGSGDEEGPMKKDLGLIGILAAGFNVSNSWLVIAATLVISIEYGPMNTVWGVICVTPIYLCIGLTLAELISVYPTAGGQYHWTSILAPSRIKNILSIAVVYTVVTLALLPIGSIACVQVASMMTWSLGRDGGLPFGSFLSRINQTLNAPVWALIWNYVVMFLIGILYLISSLAYNSIIGVSVILQQVVLVIPVSLVLYHRRSEAILPKDRAFYLPDWLGWTVNIVTFIFTVVIPVFLLFPTVNPPDQATMNYAVAVFGGVVLMSLANWVVYAMRHYNGPSTIKFHN</sequence>
<organism evidence="7 8">
    <name type="scientific">Sporothrix curviconia</name>
    <dbReference type="NCBI Taxonomy" id="1260050"/>
    <lineage>
        <taxon>Eukaryota</taxon>
        <taxon>Fungi</taxon>
        <taxon>Dikarya</taxon>
        <taxon>Ascomycota</taxon>
        <taxon>Pezizomycotina</taxon>
        <taxon>Sordariomycetes</taxon>
        <taxon>Sordariomycetidae</taxon>
        <taxon>Ophiostomatales</taxon>
        <taxon>Ophiostomataceae</taxon>
        <taxon>Sporothrix</taxon>
    </lineage>
</organism>